<evidence type="ECO:0000256" key="3">
    <source>
        <dbReference type="ARBA" id="ARBA00022723"/>
    </source>
</evidence>
<dbReference type="SUPFAM" id="SSF142984">
    <property type="entry name" value="Nqo1 middle domain-like"/>
    <property type="match status" value="1"/>
</dbReference>
<feature type="domain" description="NADH-ubiquinone oxidoreductase 51kDa subunit FMN-binding" evidence="6">
    <location>
        <begin position="179"/>
        <end position="350"/>
    </location>
</feature>
<keyword evidence="2" id="KW-0004">4Fe-4S</keyword>
<dbReference type="FunFam" id="3.40.50.11540:FF:000001">
    <property type="entry name" value="NADH dehydrogenase [ubiquinone] flavoprotein 1, mitochondrial"/>
    <property type="match status" value="1"/>
</dbReference>
<dbReference type="PANTHER" id="PTHR43578">
    <property type="entry name" value="NADH-QUINONE OXIDOREDUCTASE SUBUNIT F"/>
    <property type="match status" value="1"/>
</dbReference>
<dbReference type="Gene3D" id="6.10.250.1450">
    <property type="match status" value="1"/>
</dbReference>
<reference evidence="7 8" key="1">
    <citation type="submission" date="2018-08" db="EMBL/GenBank/DDBJ databases">
        <title>The metabolism and importance of syntrophic acetate oxidation coupled to methane or sulfide production in haloalkaline environments.</title>
        <authorList>
            <person name="Timmers P.H.A."/>
            <person name="Vavourakis C.D."/>
            <person name="Sorokin D.Y."/>
            <person name="Sinninghe Damste J.S."/>
            <person name="Muyzer G."/>
            <person name="Stams A.J.M."/>
            <person name="Plugge C.M."/>
        </authorList>
    </citation>
    <scope>NUCLEOTIDE SEQUENCE [LARGE SCALE GENOMIC DNA]</scope>
    <source>
        <strain evidence="7">MSAO_Bac1</strain>
    </source>
</reference>
<evidence type="ECO:0000256" key="1">
    <source>
        <dbReference type="ARBA" id="ARBA00007523"/>
    </source>
</evidence>
<keyword evidence="5" id="KW-0411">Iron-sulfur</keyword>
<evidence type="ECO:0000256" key="4">
    <source>
        <dbReference type="ARBA" id="ARBA00023004"/>
    </source>
</evidence>
<dbReference type="SUPFAM" id="SSF142019">
    <property type="entry name" value="Nqo1 FMN-binding domain-like"/>
    <property type="match status" value="1"/>
</dbReference>
<dbReference type="GO" id="GO:0046872">
    <property type="term" value="F:metal ion binding"/>
    <property type="evidence" value="ECO:0007669"/>
    <property type="project" value="UniProtKB-KW"/>
</dbReference>
<dbReference type="InterPro" id="IPR037225">
    <property type="entry name" value="Nuo51_FMN-bd_sf"/>
</dbReference>
<dbReference type="SUPFAM" id="SSF52833">
    <property type="entry name" value="Thioredoxin-like"/>
    <property type="match status" value="1"/>
</dbReference>
<evidence type="ECO:0000259" key="6">
    <source>
        <dbReference type="Pfam" id="PF01512"/>
    </source>
</evidence>
<accession>A0A424YI30</accession>
<dbReference type="GO" id="GO:0051539">
    <property type="term" value="F:4 iron, 4 sulfur cluster binding"/>
    <property type="evidence" value="ECO:0007669"/>
    <property type="project" value="UniProtKB-KW"/>
</dbReference>
<dbReference type="EMBL" id="QZAA01000047">
    <property type="protein sequence ID" value="RQD77915.1"/>
    <property type="molecule type" value="Genomic_DNA"/>
</dbReference>
<dbReference type="Gene3D" id="3.40.50.11540">
    <property type="entry name" value="NADH-ubiquinone oxidoreductase 51kDa subunit"/>
    <property type="match status" value="1"/>
</dbReference>
<comment type="caution">
    <text evidence="7">The sequence shown here is derived from an EMBL/GenBank/DDBJ whole genome shotgun (WGS) entry which is preliminary data.</text>
</comment>
<dbReference type="Gene3D" id="3.40.30.10">
    <property type="entry name" value="Glutaredoxin"/>
    <property type="match status" value="1"/>
</dbReference>
<name>A0A424YI30_9FIRM</name>
<keyword evidence="4" id="KW-0408">Iron</keyword>
<evidence type="ECO:0000313" key="8">
    <source>
        <dbReference type="Proteomes" id="UP000285138"/>
    </source>
</evidence>
<dbReference type="CDD" id="cd02980">
    <property type="entry name" value="TRX_Fd_family"/>
    <property type="match status" value="1"/>
</dbReference>
<dbReference type="AlphaFoldDB" id="A0A424YI30"/>
<evidence type="ECO:0000313" key="7">
    <source>
        <dbReference type="EMBL" id="RQD77915.1"/>
    </source>
</evidence>
<keyword evidence="3" id="KW-0479">Metal-binding</keyword>
<dbReference type="InterPro" id="IPR011538">
    <property type="entry name" value="Nuo51_FMN-bd"/>
</dbReference>
<dbReference type="Pfam" id="PF01512">
    <property type="entry name" value="Complex1_51K"/>
    <property type="match status" value="1"/>
</dbReference>
<dbReference type="PANTHER" id="PTHR43578:SF3">
    <property type="entry name" value="NADH-QUINONE OXIDOREDUCTASE SUBUNIT F"/>
    <property type="match status" value="1"/>
</dbReference>
<sequence length="476" mass="51929">MRKIKNPAELESFRESCIKEKSQETTWVAVCCGTGCSASGAHQVVSSFKKALQEKNIDAKITTRITGCHGFCEQGPLVVVHPGNYFYCQVTPDDVEEIIEKTILKKEVVERLQYTDPVSNEKVLLENEVPFYKNQHRLLMGNNGIIDPTSIKDYIAINGYRALSKVLQGKSPWEVIEEIKASGLRGRGGAGFPTGLKWESCYHAPEETRYVICNADEGDPGCFQDRSILEGNPHSVLEGMIIGAYAISADKGYIYVRNEYPLAVKNFSTALEQAREYGLLGNNILGSGFSFDVKISRGGGAFVCGESSALIASIEGKAGEPRDKYIHATEKGLWDKPTLMNNVKTWASVPYIMDKGADWFAQIGTEKSKGTMVFSLTGKVNNTGLVEVPMGISLRKLVFDIGGGIPEGKNIKGVQTGGPSGGCIPEKHLDLPLDYEKLTEAGSMMGSGGMIVMDESTCMVDVARYFLSFTQEESCG</sequence>
<dbReference type="Gene3D" id="3.10.20.600">
    <property type="match status" value="1"/>
</dbReference>
<evidence type="ECO:0000256" key="2">
    <source>
        <dbReference type="ARBA" id="ARBA00022485"/>
    </source>
</evidence>
<protein>
    <submittedName>
        <fullName evidence="7">NADH-quinone oxidoreductase subunit F</fullName>
    </submittedName>
</protein>
<proteinExistence type="inferred from homology"/>
<organism evidence="7 8">
    <name type="scientific">Candidatus Syntrophonatronum acetioxidans</name>
    <dbReference type="NCBI Taxonomy" id="1795816"/>
    <lineage>
        <taxon>Bacteria</taxon>
        <taxon>Bacillati</taxon>
        <taxon>Bacillota</taxon>
        <taxon>Clostridia</taxon>
        <taxon>Eubacteriales</taxon>
        <taxon>Syntrophomonadaceae</taxon>
        <taxon>Candidatus Syntrophonatronum</taxon>
    </lineage>
</organism>
<evidence type="ECO:0000256" key="5">
    <source>
        <dbReference type="ARBA" id="ARBA00023014"/>
    </source>
</evidence>
<dbReference type="Pfam" id="PF01257">
    <property type="entry name" value="2Fe-2S_thioredx"/>
    <property type="match status" value="1"/>
</dbReference>
<feature type="non-terminal residue" evidence="7">
    <location>
        <position position="476"/>
    </location>
</feature>
<dbReference type="InterPro" id="IPR036249">
    <property type="entry name" value="Thioredoxin-like_sf"/>
</dbReference>
<dbReference type="Proteomes" id="UP000285138">
    <property type="component" value="Unassembled WGS sequence"/>
</dbReference>
<gene>
    <name evidence="7" type="ORF">D5R97_01395</name>
</gene>
<comment type="similarity">
    <text evidence="1">Belongs to the complex I 51 kDa subunit family.</text>
</comment>